<reference evidence="13" key="1">
    <citation type="submission" date="2021-03" db="EMBL/GenBank/DDBJ databases">
        <authorList>
            <person name="Tagirdzhanova G."/>
        </authorList>
    </citation>
    <scope>NUCLEOTIDE SEQUENCE</scope>
</reference>
<dbReference type="Proteomes" id="UP000664203">
    <property type="component" value="Unassembled WGS sequence"/>
</dbReference>
<dbReference type="EC" id="2.4.1.142" evidence="3"/>
<dbReference type="PANTHER" id="PTHR13036:SF0">
    <property type="entry name" value="CHITOBIOSYLDIPHOSPHODOLICHOL BETA-MANNOSYLTRANSFERASE"/>
    <property type="match status" value="1"/>
</dbReference>
<sequence>MFESDTDSWLLWLVVIFAISSLVLLNLPTQYGGIIGKDRSANRVQILVLGDIGRSPRMQYHAMSIAKHGAQVDLIGYRESDIHPDILANPNTIKVHPLNPAPAYFQTKDKRLFLVYGPLKVLFQIWTLWLALGYRTKASRWMLVQNPPSIPTLAIAYVICFLRHTRLVIDWHNFGYSILALRLGSAHPLVQISRLYEQIYARFAQAHFCVTDAMARVLERDFGITRKIWPLHDRPASHLQVLTEAQRSSFLDTLPNLLSSDQHLRLQDYQRLVSEIKMGKSRLLVSSTSWTPDEDFSVLLEALINYSDLAITTHPHLPEVLVVVTGKGPQKDAFIARIKDLRAEEKLEMVSIETAFLSTSDYAKLLGSADLGVSLHTSSSGVDLPMKVVDMFGAGLPVVGWGDFEAWPELVHEGINGQSFSDAKGLQEALMLLFGGDGELLGRLKQGAVEEGKMRWDKEWDRVARKLFFPN</sequence>
<evidence type="ECO:0000256" key="7">
    <source>
        <dbReference type="ARBA" id="ARBA00022692"/>
    </source>
</evidence>
<dbReference type="EMBL" id="CAJPDR010000407">
    <property type="protein sequence ID" value="CAF9935422.1"/>
    <property type="molecule type" value="Genomic_DNA"/>
</dbReference>
<dbReference type="OrthoDB" id="614844at2759"/>
<keyword evidence="8" id="KW-0256">Endoplasmic reticulum</keyword>
<accession>A0A8H3IPD3</accession>
<comment type="function">
    <text evidence="11">Participates in the formation of the lipid-linked precursor oligosaccharide for N-glycosylation. Involved in assembling the dolichol-pyrophosphate-GlcNAc(2)-Man(5) intermediate on the cytoplasmic surface of the ER.</text>
</comment>
<keyword evidence="10 12" id="KW-0472">Membrane</keyword>
<evidence type="ECO:0000256" key="10">
    <source>
        <dbReference type="ARBA" id="ARBA00023136"/>
    </source>
</evidence>
<comment type="subcellular location">
    <subcellularLocation>
        <location evidence="1">Endoplasmic reticulum membrane</location>
        <topology evidence="1">Single-pass membrane protein</topology>
    </subcellularLocation>
</comment>
<evidence type="ECO:0000256" key="6">
    <source>
        <dbReference type="ARBA" id="ARBA00022679"/>
    </source>
</evidence>
<dbReference type="AlphaFoldDB" id="A0A8H3IPD3"/>
<evidence type="ECO:0000256" key="3">
    <source>
        <dbReference type="ARBA" id="ARBA00012611"/>
    </source>
</evidence>
<gene>
    <name evidence="13" type="primary">ALG1</name>
    <name evidence="13" type="ORF">ALECFALPRED_006385</name>
</gene>
<dbReference type="GO" id="GO:0005789">
    <property type="term" value="C:endoplasmic reticulum membrane"/>
    <property type="evidence" value="ECO:0007669"/>
    <property type="project" value="UniProtKB-SubCell"/>
</dbReference>
<comment type="caution">
    <text evidence="13">The sequence shown here is derived from an EMBL/GenBank/DDBJ whole genome shotgun (WGS) entry which is preliminary data.</text>
</comment>
<keyword evidence="7 12" id="KW-0812">Transmembrane</keyword>
<name>A0A8H3IPD3_9LECA</name>
<dbReference type="Gene3D" id="3.40.50.2000">
    <property type="entry name" value="Glycogen Phosphorylase B"/>
    <property type="match status" value="1"/>
</dbReference>
<evidence type="ECO:0000256" key="9">
    <source>
        <dbReference type="ARBA" id="ARBA00022989"/>
    </source>
</evidence>
<evidence type="ECO:0000256" key="11">
    <source>
        <dbReference type="ARBA" id="ARBA00024899"/>
    </source>
</evidence>
<keyword evidence="9 12" id="KW-1133">Transmembrane helix</keyword>
<evidence type="ECO:0000313" key="14">
    <source>
        <dbReference type="Proteomes" id="UP000664203"/>
    </source>
</evidence>
<evidence type="ECO:0000256" key="1">
    <source>
        <dbReference type="ARBA" id="ARBA00004389"/>
    </source>
</evidence>
<dbReference type="PANTHER" id="PTHR13036">
    <property type="entry name" value="BETA1,4 MANNOSYLTRANSFERASE"/>
    <property type="match status" value="1"/>
</dbReference>
<keyword evidence="6" id="KW-0808">Transferase</keyword>
<evidence type="ECO:0000256" key="5">
    <source>
        <dbReference type="ARBA" id="ARBA00022676"/>
    </source>
</evidence>
<feature type="transmembrane region" description="Helical" evidence="12">
    <location>
        <begin position="113"/>
        <end position="132"/>
    </location>
</feature>
<keyword evidence="14" id="KW-1185">Reference proteome</keyword>
<proteinExistence type="predicted"/>
<evidence type="ECO:0000256" key="12">
    <source>
        <dbReference type="SAM" id="Phobius"/>
    </source>
</evidence>
<evidence type="ECO:0000256" key="4">
    <source>
        <dbReference type="ARBA" id="ARBA00015841"/>
    </source>
</evidence>
<comment type="pathway">
    <text evidence="2">Protein modification; protein glycosylation.</text>
</comment>
<evidence type="ECO:0000313" key="13">
    <source>
        <dbReference type="EMBL" id="CAF9935422.1"/>
    </source>
</evidence>
<organism evidence="13 14">
    <name type="scientific">Alectoria fallacina</name>
    <dbReference type="NCBI Taxonomy" id="1903189"/>
    <lineage>
        <taxon>Eukaryota</taxon>
        <taxon>Fungi</taxon>
        <taxon>Dikarya</taxon>
        <taxon>Ascomycota</taxon>
        <taxon>Pezizomycotina</taxon>
        <taxon>Lecanoromycetes</taxon>
        <taxon>OSLEUM clade</taxon>
        <taxon>Lecanoromycetidae</taxon>
        <taxon>Lecanorales</taxon>
        <taxon>Lecanorineae</taxon>
        <taxon>Parmeliaceae</taxon>
        <taxon>Alectoria</taxon>
    </lineage>
</organism>
<dbReference type="InterPro" id="IPR026051">
    <property type="entry name" value="ALG1-like"/>
</dbReference>
<evidence type="ECO:0000256" key="2">
    <source>
        <dbReference type="ARBA" id="ARBA00004922"/>
    </source>
</evidence>
<dbReference type="GO" id="GO:0004578">
    <property type="term" value="F:chitobiosyldiphosphodolichol beta-mannosyltransferase activity"/>
    <property type="evidence" value="ECO:0007669"/>
    <property type="project" value="UniProtKB-EC"/>
</dbReference>
<feature type="transmembrane region" description="Helical" evidence="12">
    <location>
        <begin position="9"/>
        <end position="27"/>
    </location>
</feature>
<protein>
    <recommendedName>
        <fullName evidence="4">Chitobiosyldiphosphodolichol beta-mannosyltransferase</fullName>
        <ecNumber evidence="3">2.4.1.142</ecNumber>
    </recommendedName>
</protein>
<keyword evidence="5 13" id="KW-0328">Glycosyltransferase</keyword>
<dbReference type="SUPFAM" id="SSF53756">
    <property type="entry name" value="UDP-Glycosyltransferase/glycogen phosphorylase"/>
    <property type="match status" value="1"/>
</dbReference>
<dbReference type="FunFam" id="3.40.50.2000:FF:000162">
    <property type="entry name" value="Beta-1,4-mannosyltransferase (Alg1), putative"/>
    <property type="match status" value="1"/>
</dbReference>
<evidence type="ECO:0000256" key="8">
    <source>
        <dbReference type="ARBA" id="ARBA00022824"/>
    </source>
</evidence>